<dbReference type="Pfam" id="PF01562">
    <property type="entry name" value="Pep_M12B_propep"/>
    <property type="match status" value="1"/>
</dbReference>
<reference evidence="6" key="1">
    <citation type="submission" date="2015-02" db="EMBL/GenBank/DDBJ databases">
        <title>Genome sequencing for Strongylocentrotus purpuratus.</title>
        <authorList>
            <person name="Murali S."/>
            <person name="Liu Y."/>
            <person name="Vee V."/>
            <person name="English A."/>
            <person name="Wang M."/>
            <person name="Skinner E."/>
            <person name="Han Y."/>
            <person name="Muzny D.M."/>
            <person name="Worley K.C."/>
            <person name="Gibbs R.A."/>
        </authorList>
    </citation>
    <scope>NUCLEOTIDE SEQUENCE</scope>
</reference>
<protein>
    <recommendedName>
        <fullName evidence="4">Peptidase M12B propeptide domain-containing protein</fullName>
    </recommendedName>
</protein>
<evidence type="ECO:0000259" key="4">
    <source>
        <dbReference type="Pfam" id="PF01562"/>
    </source>
</evidence>
<dbReference type="GeneID" id="115919319"/>
<evidence type="ECO:0000256" key="1">
    <source>
        <dbReference type="ARBA" id="ARBA00023157"/>
    </source>
</evidence>
<feature type="domain" description="Peptidase M12B propeptide" evidence="4">
    <location>
        <begin position="42"/>
        <end position="135"/>
    </location>
</feature>
<feature type="region of interest" description="Disordered" evidence="2">
    <location>
        <begin position="183"/>
        <end position="209"/>
    </location>
</feature>
<dbReference type="AlphaFoldDB" id="A0A7M7N028"/>
<keyword evidence="6" id="KW-1185">Reference proteome</keyword>
<feature type="signal peptide" evidence="3">
    <location>
        <begin position="1"/>
        <end position="25"/>
    </location>
</feature>
<sequence length="224" mass="24276">MNEKQIVWCWMLMCCACVLFDGASGSNGKFTGSHPPSWTLSEIVIPVRLEQGDTHTGERHFQKRSATFSEQQEALNSGQSAQYRVEAFGEQFILDLDHDASFLSPSFSVHVSGKSNVDIHDEDNSIHCFYAGHVNGHPESSAVVSLCGGMFGLFNTHNGTQFYIEPEGGVAQGVETNTKPHIVYSSGPPPHPSTPPTSPAGGCGVTGRSSQRDFELFRARGQSV</sequence>
<dbReference type="InParanoid" id="A0A7M7N028"/>
<name>A0A7M7N028_STRPU</name>
<organism evidence="5 6">
    <name type="scientific">Strongylocentrotus purpuratus</name>
    <name type="common">Purple sea urchin</name>
    <dbReference type="NCBI Taxonomy" id="7668"/>
    <lineage>
        <taxon>Eukaryota</taxon>
        <taxon>Metazoa</taxon>
        <taxon>Echinodermata</taxon>
        <taxon>Eleutherozoa</taxon>
        <taxon>Echinozoa</taxon>
        <taxon>Echinoidea</taxon>
        <taxon>Euechinoidea</taxon>
        <taxon>Echinacea</taxon>
        <taxon>Camarodonta</taxon>
        <taxon>Echinidea</taxon>
        <taxon>Strongylocentrotidae</taxon>
        <taxon>Strongylocentrotus</taxon>
    </lineage>
</organism>
<proteinExistence type="predicted"/>
<dbReference type="Proteomes" id="UP000007110">
    <property type="component" value="Unassembled WGS sequence"/>
</dbReference>
<reference evidence="5" key="2">
    <citation type="submission" date="2021-01" db="UniProtKB">
        <authorList>
            <consortium name="EnsemblMetazoa"/>
        </authorList>
    </citation>
    <scope>IDENTIFICATION</scope>
</reference>
<dbReference type="EnsemblMetazoa" id="XM_030972806">
    <property type="protein sequence ID" value="XP_030828666"/>
    <property type="gene ID" value="LOC115919319"/>
</dbReference>
<evidence type="ECO:0000313" key="5">
    <source>
        <dbReference type="EnsemblMetazoa" id="XP_030828666"/>
    </source>
</evidence>
<keyword evidence="3" id="KW-0732">Signal</keyword>
<evidence type="ECO:0000256" key="2">
    <source>
        <dbReference type="SAM" id="MobiDB-lite"/>
    </source>
</evidence>
<dbReference type="KEGG" id="spu:115919319"/>
<keyword evidence="1" id="KW-1015">Disulfide bond</keyword>
<dbReference type="PANTHER" id="PTHR11905:SF256">
    <property type="entry name" value="PEPTIDASE M12B DOMAIN-CONTAINING PROTEIN"/>
    <property type="match status" value="1"/>
</dbReference>
<dbReference type="OMA" id="HDEDNSI"/>
<dbReference type="PANTHER" id="PTHR11905">
    <property type="entry name" value="ADAM A DISINTEGRIN AND METALLOPROTEASE DOMAIN"/>
    <property type="match status" value="1"/>
</dbReference>
<dbReference type="InterPro" id="IPR002870">
    <property type="entry name" value="Peptidase_M12B_N"/>
</dbReference>
<feature type="chain" id="PRO_5029582914" description="Peptidase M12B propeptide domain-containing protein" evidence="3">
    <location>
        <begin position="26"/>
        <end position="224"/>
    </location>
</feature>
<accession>A0A7M7N028</accession>
<evidence type="ECO:0000313" key="6">
    <source>
        <dbReference type="Proteomes" id="UP000007110"/>
    </source>
</evidence>
<dbReference type="RefSeq" id="XP_030828666.1">
    <property type="nucleotide sequence ID" value="XM_030972806.1"/>
</dbReference>
<evidence type="ECO:0000256" key="3">
    <source>
        <dbReference type="SAM" id="SignalP"/>
    </source>
</evidence>
<feature type="compositionally biased region" description="Pro residues" evidence="2">
    <location>
        <begin position="187"/>
        <end position="198"/>
    </location>
</feature>
<dbReference type="OrthoDB" id="8945642at2759"/>